<dbReference type="RefSeq" id="WP_080039856.1">
    <property type="nucleotide sequence ID" value="NZ_CP017717.1"/>
</dbReference>
<keyword evidence="4" id="KW-1185">Reference proteome</keyword>
<keyword evidence="2" id="KW-0472">Membrane</keyword>
<reference evidence="4" key="1">
    <citation type="journal article" date="2017" name="Med. Chem. Commun.">
        <title>Nonomuraea sp. ATCC 55076 harbours the largest actinomycete chromosome to date and the kistamicin biosynthetic gene cluster.</title>
        <authorList>
            <person name="Nazari B."/>
            <person name="Forneris C.C."/>
            <person name="Gibson M.I."/>
            <person name="Moon K."/>
            <person name="Schramma K.R."/>
            <person name="Seyedsayamdost M.R."/>
        </authorList>
    </citation>
    <scope>NUCLEOTIDE SEQUENCE [LARGE SCALE GENOMIC DNA]</scope>
    <source>
        <strain evidence="4">ATCC 55076</strain>
    </source>
</reference>
<protein>
    <submittedName>
        <fullName evidence="3">Uncharacterized protein</fullName>
    </submittedName>
</protein>
<proteinExistence type="predicted"/>
<dbReference type="KEGG" id="noa:BKM31_21365"/>
<evidence type="ECO:0000256" key="2">
    <source>
        <dbReference type="SAM" id="Phobius"/>
    </source>
</evidence>
<keyword evidence="2" id="KW-1133">Transmembrane helix</keyword>
<dbReference type="OrthoDB" id="9762169at2"/>
<evidence type="ECO:0000313" key="4">
    <source>
        <dbReference type="Proteomes" id="UP000190797"/>
    </source>
</evidence>
<evidence type="ECO:0000313" key="3">
    <source>
        <dbReference type="EMBL" id="AQZ63666.1"/>
    </source>
</evidence>
<feature type="region of interest" description="Disordered" evidence="1">
    <location>
        <begin position="194"/>
        <end position="217"/>
    </location>
</feature>
<keyword evidence="2" id="KW-0812">Transmembrane</keyword>
<sequence>MGEQPQPPPVGAFVVRIKAGSVARQGRASRLLWGLGICLALVIWFLARPWFVTTPQESGGSAVLGAVAYVVIGLAAVALLLASHAAWMFAFELVRPRYLRISAEGVELARGLRHVRFAWPRIASVAIVPGAGRKPHATLVLRPVFDFAGPDPFEGQRLSWTSARSPWRDKATDTIGLCRLDELNTTPGRLDAALRHFSPRPVTPGPDGPGAPGRPGG</sequence>
<feature type="transmembrane region" description="Helical" evidence="2">
    <location>
        <begin position="63"/>
        <end position="90"/>
    </location>
</feature>
<organism evidence="3 4">
    <name type="scientific">[Actinomadura] parvosata subsp. kistnae</name>
    <dbReference type="NCBI Taxonomy" id="1909395"/>
    <lineage>
        <taxon>Bacteria</taxon>
        <taxon>Bacillati</taxon>
        <taxon>Actinomycetota</taxon>
        <taxon>Actinomycetes</taxon>
        <taxon>Streptosporangiales</taxon>
        <taxon>Streptosporangiaceae</taxon>
        <taxon>Nonomuraea</taxon>
    </lineage>
</organism>
<gene>
    <name evidence="3" type="ORF">BKM31_21365</name>
</gene>
<dbReference type="EMBL" id="CP017717">
    <property type="protein sequence ID" value="AQZ63666.1"/>
    <property type="molecule type" value="Genomic_DNA"/>
</dbReference>
<dbReference type="Proteomes" id="UP000190797">
    <property type="component" value="Chromosome"/>
</dbReference>
<feature type="transmembrane region" description="Helical" evidence="2">
    <location>
        <begin position="31"/>
        <end position="51"/>
    </location>
</feature>
<name>A0A1V0A0D7_9ACTN</name>
<evidence type="ECO:0000256" key="1">
    <source>
        <dbReference type="SAM" id="MobiDB-lite"/>
    </source>
</evidence>
<accession>A0A1V0A0D7</accession>
<dbReference type="AlphaFoldDB" id="A0A1V0A0D7"/>